<accession>A0A091IB71</accession>
<dbReference type="GO" id="GO:0048488">
    <property type="term" value="P:synaptic vesicle endocytosis"/>
    <property type="evidence" value="ECO:0007669"/>
    <property type="project" value="TreeGrafter"/>
</dbReference>
<dbReference type="GO" id="GO:0050808">
    <property type="term" value="P:synapse organization"/>
    <property type="evidence" value="ECO:0007669"/>
    <property type="project" value="TreeGrafter"/>
</dbReference>
<dbReference type="Pfam" id="PF01387">
    <property type="entry name" value="Synuclein"/>
    <property type="match status" value="1"/>
</dbReference>
<feature type="compositionally biased region" description="Acidic residues" evidence="3">
    <location>
        <begin position="57"/>
        <end position="93"/>
    </location>
</feature>
<sequence>GSKTQGVVQGVTSVAEKAKEQASQLGEAAFTGAGNIAAATGLVKKEEFPADLKPEEVAQEAVEEPLAEPLLEPEGENYEEPPQEEYQEYEPEA</sequence>
<reference evidence="4 5" key="1">
    <citation type="submission" date="2014-04" db="EMBL/GenBank/DDBJ databases">
        <title>Genome evolution of avian class.</title>
        <authorList>
            <person name="Zhang G."/>
            <person name="Li C."/>
        </authorList>
    </citation>
    <scope>NUCLEOTIDE SEQUENCE [LARGE SCALE GENOMIC DNA]</scope>
    <source>
        <strain evidence="4">BGI_N300</strain>
    </source>
</reference>
<dbReference type="InterPro" id="IPR001058">
    <property type="entry name" value="Synuclein"/>
</dbReference>
<proteinExistence type="inferred from homology"/>
<dbReference type="PANTHER" id="PTHR13820">
    <property type="entry name" value="SYNUCLEIN"/>
    <property type="match status" value="1"/>
</dbReference>
<organism evidence="4 5">
    <name type="scientific">Calypte anna</name>
    <name type="common">Anna's hummingbird</name>
    <name type="synonym">Archilochus anna</name>
    <dbReference type="NCBI Taxonomy" id="9244"/>
    <lineage>
        <taxon>Eukaryota</taxon>
        <taxon>Metazoa</taxon>
        <taxon>Chordata</taxon>
        <taxon>Craniata</taxon>
        <taxon>Vertebrata</taxon>
        <taxon>Euteleostomi</taxon>
        <taxon>Archelosauria</taxon>
        <taxon>Archosauria</taxon>
        <taxon>Dinosauria</taxon>
        <taxon>Saurischia</taxon>
        <taxon>Theropoda</taxon>
        <taxon>Coelurosauria</taxon>
        <taxon>Aves</taxon>
        <taxon>Neognathae</taxon>
        <taxon>Neoaves</taxon>
        <taxon>Strisores</taxon>
        <taxon>Apodiformes</taxon>
        <taxon>Trochilidae</taxon>
        <taxon>Calypte</taxon>
    </lineage>
</organism>
<dbReference type="PRINTS" id="PR01213">
    <property type="entry name" value="BSYNUCLEIN"/>
</dbReference>
<evidence type="ECO:0000313" key="5">
    <source>
        <dbReference type="Proteomes" id="UP000054308"/>
    </source>
</evidence>
<keyword evidence="5" id="KW-1185">Reference proteome</keyword>
<evidence type="ECO:0000256" key="3">
    <source>
        <dbReference type="SAM" id="MobiDB-lite"/>
    </source>
</evidence>
<comment type="similarity">
    <text evidence="1 2">Belongs to the synuclein family.</text>
</comment>
<evidence type="ECO:0000313" key="4">
    <source>
        <dbReference type="EMBL" id="KFP04630.1"/>
    </source>
</evidence>
<dbReference type="InterPro" id="IPR002461">
    <property type="entry name" value="Synuclein_beta"/>
</dbReference>
<dbReference type="GO" id="GO:1903136">
    <property type="term" value="F:cuprous ion binding"/>
    <property type="evidence" value="ECO:0007669"/>
    <property type="project" value="TreeGrafter"/>
</dbReference>
<feature type="region of interest" description="Disordered" evidence="3">
    <location>
        <begin position="48"/>
        <end position="93"/>
    </location>
</feature>
<dbReference type="Gene3D" id="1.10.287.700">
    <property type="entry name" value="Helix hairpin bin"/>
    <property type="match status" value="1"/>
</dbReference>
<dbReference type="STRING" id="9244.A0A091IB71"/>
<gene>
    <name evidence="4" type="ORF">N300_13000</name>
</gene>
<dbReference type="GO" id="GO:0043679">
    <property type="term" value="C:axon terminus"/>
    <property type="evidence" value="ECO:0007669"/>
    <property type="project" value="TreeGrafter"/>
</dbReference>
<name>A0A091IB71_CALAN</name>
<dbReference type="SUPFAM" id="SSF118375">
    <property type="entry name" value="Synuclein"/>
    <property type="match status" value="1"/>
</dbReference>
<evidence type="ECO:0000256" key="2">
    <source>
        <dbReference type="RuleBase" id="RU361225"/>
    </source>
</evidence>
<evidence type="ECO:0000256" key="1">
    <source>
        <dbReference type="ARBA" id="ARBA00009147"/>
    </source>
</evidence>
<dbReference type="Proteomes" id="UP000054308">
    <property type="component" value="Unassembled WGS sequence"/>
</dbReference>
<dbReference type="AlphaFoldDB" id="A0A091IB71"/>
<feature type="non-terminal residue" evidence="4">
    <location>
        <position position="1"/>
    </location>
</feature>
<dbReference type="PANTHER" id="PTHR13820:SF4">
    <property type="entry name" value="BETA-SYNUCLEIN"/>
    <property type="match status" value="1"/>
</dbReference>
<dbReference type="EMBL" id="KL218372">
    <property type="protein sequence ID" value="KFP04630.1"/>
    <property type="molecule type" value="Genomic_DNA"/>
</dbReference>
<dbReference type="PRINTS" id="PR01211">
    <property type="entry name" value="SYNUCLEIN"/>
</dbReference>
<dbReference type="GO" id="GO:0007268">
    <property type="term" value="P:chemical synaptic transmission"/>
    <property type="evidence" value="ECO:0007669"/>
    <property type="project" value="TreeGrafter"/>
</dbReference>
<protein>
    <recommendedName>
        <fullName evidence="2">Beta-synuclein</fullName>
    </recommendedName>
</protein>
<dbReference type="GO" id="GO:0005737">
    <property type="term" value="C:cytoplasm"/>
    <property type="evidence" value="ECO:0007669"/>
    <property type="project" value="InterPro"/>
</dbReference>
<feature type="non-terminal residue" evidence="4">
    <location>
        <position position="93"/>
    </location>
</feature>
<dbReference type="GO" id="GO:0043025">
    <property type="term" value="C:neuronal cell body"/>
    <property type="evidence" value="ECO:0007669"/>
    <property type="project" value="TreeGrafter"/>
</dbReference>